<keyword evidence="3" id="KW-1185">Reference proteome</keyword>
<reference evidence="2 3" key="1">
    <citation type="submission" date="2019-02" db="EMBL/GenBank/DDBJ databases">
        <title>Deep-cultivation of Planctomycetes and their phenomic and genomic characterization uncovers novel biology.</title>
        <authorList>
            <person name="Wiegand S."/>
            <person name="Jogler M."/>
            <person name="Boedeker C."/>
            <person name="Pinto D."/>
            <person name="Vollmers J."/>
            <person name="Rivas-Marin E."/>
            <person name="Kohn T."/>
            <person name="Peeters S.H."/>
            <person name="Heuer A."/>
            <person name="Rast P."/>
            <person name="Oberbeckmann S."/>
            <person name="Bunk B."/>
            <person name="Jeske O."/>
            <person name="Meyerdierks A."/>
            <person name="Storesund J.E."/>
            <person name="Kallscheuer N."/>
            <person name="Luecker S."/>
            <person name="Lage O.M."/>
            <person name="Pohl T."/>
            <person name="Merkel B.J."/>
            <person name="Hornburger P."/>
            <person name="Mueller R.-W."/>
            <person name="Bruemmer F."/>
            <person name="Labrenz M."/>
            <person name="Spormann A.M."/>
            <person name="Op Den Camp H."/>
            <person name="Overmann J."/>
            <person name="Amann R."/>
            <person name="Jetten M.S.M."/>
            <person name="Mascher T."/>
            <person name="Medema M.H."/>
            <person name="Devos D.P."/>
            <person name="Kaster A.-K."/>
            <person name="Ovreas L."/>
            <person name="Rohde M."/>
            <person name="Galperin M.Y."/>
            <person name="Jogler C."/>
        </authorList>
    </citation>
    <scope>NUCLEOTIDE SEQUENCE [LARGE SCALE GENOMIC DNA]</scope>
    <source>
        <strain evidence="2 3">Poly41</strain>
    </source>
</reference>
<feature type="region of interest" description="Disordered" evidence="1">
    <location>
        <begin position="62"/>
        <end position="83"/>
    </location>
</feature>
<evidence type="ECO:0000313" key="3">
    <source>
        <dbReference type="Proteomes" id="UP000319143"/>
    </source>
</evidence>
<organism evidence="2 3">
    <name type="scientific">Novipirellula artificiosorum</name>
    <dbReference type="NCBI Taxonomy" id="2528016"/>
    <lineage>
        <taxon>Bacteria</taxon>
        <taxon>Pseudomonadati</taxon>
        <taxon>Planctomycetota</taxon>
        <taxon>Planctomycetia</taxon>
        <taxon>Pirellulales</taxon>
        <taxon>Pirellulaceae</taxon>
        <taxon>Novipirellula</taxon>
    </lineage>
</organism>
<gene>
    <name evidence="2" type="ORF">Poly41_38860</name>
</gene>
<sequence>MNLQSPRARHALMVAFGIVTATFLYGEAAVTATANEPLVATQGLLTSDGSPTGIEPVAYTLLESDDDKDSKEAESDNEAETSETVPLADYEKLLSRVDDIEESWEGYQEKLADEAAEKKKKSTYKLGGRVHLDSWNFLESDPGINFLETGDYDDDPENRWDFRRIRLELEGTVPNNMLYRIQIDFNNPSAAEMKDVYVGWNNLPYNQTLLLGNQKRPIGLDHLNSSRHNVFAERPLAVETFNEDARRPGIGMYGYTDDELLHWRYGAFLLENISTDGRVRGDYTEGGLYGRLSSSPWYDDISGGRGYLHLALAGSLNQTDGDGNLDLDDNNNEARFRTRPEARSDSRWWNTNRILGANHYQQLAYEFMLNVGAFQLTSEYFGNWVQRDPLGGFNGDDLFFHGGYVFASYFLTGEHIPYDRKTGTIGRVKPFENFFLVDRCCGGTGTGLGAFAVALRYDYLTLSDSDIRGGTGHSITAGLNWYWTAYSKVQTNLIWGTIENAGQGQSNSGPDDTTVPLASGVGGDYAILGMRFMIDF</sequence>
<dbReference type="InterPro" id="IPR023614">
    <property type="entry name" value="Porin_dom_sf"/>
</dbReference>
<dbReference type="AlphaFoldDB" id="A0A5C6DFT4"/>
<accession>A0A5C6DFT4</accession>
<dbReference type="Proteomes" id="UP000319143">
    <property type="component" value="Unassembled WGS sequence"/>
</dbReference>
<proteinExistence type="predicted"/>
<evidence type="ECO:0000313" key="2">
    <source>
        <dbReference type="EMBL" id="TWU36133.1"/>
    </source>
</evidence>
<protein>
    <submittedName>
        <fullName evidence="2">Phosphate-selective porin O and P</fullName>
    </submittedName>
</protein>
<dbReference type="InterPro" id="IPR010870">
    <property type="entry name" value="Porin_O/P"/>
</dbReference>
<dbReference type="RefSeq" id="WP_231615761.1">
    <property type="nucleotide sequence ID" value="NZ_SJPV01000006.1"/>
</dbReference>
<dbReference type="EMBL" id="SJPV01000006">
    <property type="protein sequence ID" value="TWU36133.1"/>
    <property type="molecule type" value="Genomic_DNA"/>
</dbReference>
<dbReference type="Gene3D" id="2.40.160.10">
    <property type="entry name" value="Porin"/>
    <property type="match status" value="1"/>
</dbReference>
<comment type="caution">
    <text evidence="2">The sequence shown here is derived from an EMBL/GenBank/DDBJ whole genome shotgun (WGS) entry which is preliminary data.</text>
</comment>
<evidence type="ECO:0000256" key="1">
    <source>
        <dbReference type="SAM" id="MobiDB-lite"/>
    </source>
</evidence>
<dbReference type="Pfam" id="PF07396">
    <property type="entry name" value="Porin_O_P"/>
    <property type="match status" value="1"/>
</dbReference>
<name>A0A5C6DFT4_9BACT</name>